<comment type="caution">
    <text evidence="2">The sequence shown here is derived from an EMBL/GenBank/DDBJ whole genome shotgun (WGS) entry which is preliminary data.</text>
</comment>
<dbReference type="InterPro" id="IPR011990">
    <property type="entry name" value="TPR-like_helical_dom_sf"/>
</dbReference>
<evidence type="ECO:0000313" key="3">
    <source>
        <dbReference type="Proteomes" id="UP000078348"/>
    </source>
</evidence>
<dbReference type="PANTHER" id="PTHR12875:SF0">
    <property type="entry name" value="GOLGI TO ER TRAFFIC PROTEIN 4 HOMOLOG"/>
    <property type="match status" value="1"/>
</dbReference>
<keyword evidence="3" id="KW-1185">Reference proteome</keyword>
<proteinExistence type="inferred from homology"/>
<dbReference type="OrthoDB" id="10252405at2759"/>
<organism evidence="2 3">
    <name type="scientific">Blastocystis sp. subtype 1 (strain ATCC 50177 / NandII)</name>
    <dbReference type="NCBI Taxonomy" id="478820"/>
    <lineage>
        <taxon>Eukaryota</taxon>
        <taxon>Sar</taxon>
        <taxon>Stramenopiles</taxon>
        <taxon>Bigyra</taxon>
        <taxon>Opalozoa</taxon>
        <taxon>Opalinata</taxon>
        <taxon>Blastocystidae</taxon>
        <taxon>Blastocystis</taxon>
    </lineage>
</organism>
<dbReference type="PANTHER" id="PTHR12875">
    <property type="entry name" value="GOLGI TO ER TRAFFIC PROTEIN 4 HOMOLOG"/>
    <property type="match status" value="1"/>
</dbReference>
<dbReference type="STRING" id="478820.A0A196SFJ4"/>
<evidence type="ECO:0000256" key="1">
    <source>
        <dbReference type="ARBA" id="ARBA00005351"/>
    </source>
</evidence>
<sequence>MSVRTRRHIGTIPQTLETQMSEGNYYEALQLYKSLQSRYEAAGKFKELDELSYHGIVNMNKHNQTISAYDLAMGYFNSLRVRAAVFSTVIGDQFVSILSTFPAGEEKEKLIDLFSSWCQSTGNSLVGYPKLDEFAAKYYQSEKKYAKADEYYRVSGNMKDYAEMVLEWAQNGYTSEVDLFITRPILWLASKQNLRDANAFFACIRGHAELAATLNSLPLIHFCDFLLQTLSRDAVPVFNLLKDKYASELKRDASFDKVDVWNETDLQMMTEIGEKYYNIRPQGNLLENMMRMFSGM</sequence>
<comment type="similarity">
    <text evidence="1">Belongs to the GET4 family.</text>
</comment>
<dbReference type="AlphaFoldDB" id="A0A196SFJ4"/>
<dbReference type="EMBL" id="LXWW01000210">
    <property type="protein sequence ID" value="OAO14744.1"/>
    <property type="molecule type" value="Genomic_DNA"/>
</dbReference>
<dbReference type="Gene3D" id="1.25.40.10">
    <property type="entry name" value="Tetratricopeptide repeat domain"/>
    <property type="match status" value="1"/>
</dbReference>
<reference evidence="2 3" key="1">
    <citation type="submission" date="2016-05" db="EMBL/GenBank/DDBJ databases">
        <title>Nuclear genome of Blastocystis sp. subtype 1 NandII.</title>
        <authorList>
            <person name="Gentekaki E."/>
            <person name="Curtis B."/>
            <person name="Stairs C."/>
            <person name="Eme L."/>
            <person name="Herman E."/>
            <person name="Klimes V."/>
            <person name="Arias M.C."/>
            <person name="Elias M."/>
            <person name="Hilliou F."/>
            <person name="Klute M."/>
            <person name="Malik S.-B."/>
            <person name="Pightling A."/>
            <person name="Rachubinski R."/>
            <person name="Salas D."/>
            <person name="Schlacht A."/>
            <person name="Suga H."/>
            <person name="Archibald J."/>
            <person name="Ball S.G."/>
            <person name="Clark G."/>
            <person name="Dacks J."/>
            <person name="Van Der Giezen M."/>
            <person name="Tsaousis A."/>
            <person name="Roger A."/>
        </authorList>
    </citation>
    <scope>NUCLEOTIDE SEQUENCE [LARGE SCALE GENOMIC DNA]</scope>
    <source>
        <strain evidence="3">ATCC 50177 / NandII</strain>
    </source>
</reference>
<dbReference type="InterPro" id="IPR007317">
    <property type="entry name" value="GET4"/>
</dbReference>
<dbReference type="Proteomes" id="UP000078348">
    <property type="component" value="Unassembled WGS sequence"/>
</dbReference>
<accession>A0A196SFJ4</accession>
<dbReference type="GO" id="GO:0045048">
    <property type="term" value="P:protein insertion into ER membrane"/>
    <property type="evidence" value="ECO:0007669"/>
    <property type="project" value="InterPro"/>
</dbReference>
<evidence type="ECO:0000313" key="2">
    <source>
        <dbReference type="EMBL" id="OAO14744.1"/>
    </source>
</evidence>
<dbReference type="Pfam" id="PF04190">
    <property type="entry name" value="GET4"/>
    <property type="match status" value="1"/>
</dbReference>
<dbReference type="GO" id="GO:0005829">
    <property type="term" value="C:cytosol"/>
    <property type="evidence" value="ECO:0007669"/>
    <property type="project" value="TreeGrafter"/>
</dbReference>
<protein>
    <submittedName>
        <fullName evidence="2">Uncharacterized protein</fullName>
    </submittedName>
</protein>
<name>A0A196SFJ4_BLAHN</name>
<gene>
    <name evidence="2" type="ORF">AV274_3447</name>
</gene>